<dbReference type="Pfam" id="PF22725">
    <property type="entry name" value="GFO_IDH_MocA_C3"/>
    <property type="match status" value="1"/>
</dbReference>
<dbReference type="Gene3D" id="3.40.50.720">
    <property type="entry name" value="NAD(P)-binding Rossmann-like Domain"/>
    <property type="match status" value="1"/>
</dbReference>
<reference evidence="5 6" key="1">
    <citation type="submission" date="2018-04" db="EMBL/GenBank/DDBJ databases">
        <authorList>
            <person name="Eckel V.P."/>
            <person name="Vogel R.F."/>
        </authorList>
    </citation>
    <scope>NUCLEOTIDE SEQUENCE [LARGE SCALE GENOMIC DNA]</scope>
    <source>
        <strain evidence="6">TMW 2.1764</strain>
    </source>
</reference>
<dbReference type="Gene3D" id="3.30.360.10">
    <property type="entry name" value="Dihydrodipicolinate Reductase, domain 2"/>
    <property type="match status" value="1"/>
</dbReference>
<dbReference type="SUPFAM" id="SSF51735">
    <property type="entry name" value="NAD(P)-binding Rossmann-fold domains"/>
    <property type="match status" value="1"/>
</dbReference>
<comment type="caution">
    <text evidence="5">The sequence shown here is derived from an EMBL/GenBank/DDBJ whole genome shotgun (WGS) entry which is preliminary data.</text>
</comment>
<dbReference type="InterPro" id="IPR055170">
    <property type="entry name" value="GFO_IDH_MocA-like_dom"/>
</dbReference>
<name>A0A5N6S4Z1_9BIFI</name>
<dbReference type="InterPro" id="IPR000683">
    <property type="entry name" value="Gfo/Idh/MocA-like_OxRdtase_N"/>
</dbReference>
<dbReference type="InterPro" id="IPR036291">
    <property type="entry name" value="NAD(P)-bd_dom_sf"/>
</dbReference>
<keyword evidence="2" id="KW-0560">Oxidoreductase</keyword>
<dbReference type="PANTHER" id="PTHR22604">
    <property type="entry name" value="OXIDOREDUCTASES"/>
    <property type="match status" value="1"/>
</dbReference>
<dbReference type="GO" id="GO:0000166">
    <property type="term" value="F:nucleotide binding"/>
    <property type="evidence" value="ECO:0007669"/>
    <property type="project" value="InterPro"/>
</dbReference>
<dbReference type="SUPFAM" id="SSF55347">
    <property type="entry name" value="Glyceraldehyde-3-phosphate dehydrogenase-like, C-terminal domain"/>
    <property type="match status" value="1"/>
</dbReference>
<dbReference type="GO" id="GO:0016491">
    <property type="term" value="F:oxidoreductase activity"/>
    <property type="evidence" value="ECO:0007669"/>
    <property type="project" value="UniProtKB-KW"/>
</dbReference>
<comment type="similarity">
    <text evidence="1">Belongs to the Gfo/Idh/MocA family.</text>
</comment>
<dbReference type="AlphaFoldDB" id="A0A5N6S4Z1"/>
<keyword evidence="6" id="KW-1185">Reference proteome</keyword>
<feature type="domain" description="GFO/IDH/MocA-like oxidoreductase" evidence="4">
    <location>
        <begin position="157"/>
        <end position="267"/>
    </location>
</feature>
<organism evidence="5 6">
    <name type="scientific">Bifidobacterium tibiigranuli</name>
    <dbReference type="NCBI Taxonomy" id="2172043"/>
    <lineage>
        <taxon>Bacteria</taxon>
        <taxon>Bacillati</taxon>
        <taxon>Actinomycetota</taxon>
        <taxon>Actinomycetes</taxon>
        <taxon>Bifidobacteriales</taxon>
        <taxon>Bifidobacteriaceae</taxon>
        <taxon>Bifidobacterium</taxon>
    </lineage>
</organism>
<dbReference type="PANTHER" id="PTHR22604:SF105">
    <property type="entry name" value="TRANS-1,2-DIHYDROBENZENE-1,2-DIOL DEHYDROGENASE"/>
    <property type="match status" value="1"/>
</dbReference>
<dbReference type="Pfam" id="PF01408">
    <property type="entry name" value="GFO_IDH_MocA"/>
    <property type="match status" value="1"/>
</dbReference>
<accession>A0A5N6S4Z1</accession>
<dbReference type="Proteomes" id="UP000325415">
    <property type="component" value="Unassembled WGS sequence"/>
</dbReference>
<evidence type="ECO:0000259" key="4">
    <source>
        <dbReference type="Pfam" id="PF22725"/>
    </source>
</evidence>
<dbReference type="RefSeq" id="WP_152580813.1">
    <property type="nucleotide sequence ID" value="NZ_QDAG01000005.1"/>
</dbReference>
<evidence type="ECO:0000256" key="2">
    <source>
        <dbReference type="ARBA" id="ARBA00023002"/>
    </source>
</evidence>
<dbReference type="InterPro" id="IPR050984">
    <property type="entry name" value="Gfo/Idh/MocA_domain"/>
</dbReference>
<proteinExistence type="inferred from homology"/>
<evidence type="ECO:0000313" key="5">
    <source>
        <dbReference type="EMBL" id="KAE8128461.1"/>
    </source>
</evidence>
<dbReference type="EMBL" id="QDAG01000005">
    <property type="protein sequence ID" value="KAE8128461.1"/>
    <property type="molecule type" value="Genomic_DNA"/>
</dbReference>
<evidence type="ECO:0000313" key="6">
    <source>
        <dbReference type="Proteomes" id="UP000325415"/>
    </source>
</evidence>
<evidence type="ECO:0000259" key="3">
    <source>
        <dbReference type="Pfam" id="PF01408"/>
    </source>
</evidence>
<evidence type="ECO:0000256" key="1">
    <source>
        <dbReference type="ARBA" id="ARBA00010928"/>
    </source>
</evidence>
<dbReference type="OrthoDB" id="9815825at2"/>
<feature type="domain" description="Gfo/Idh/MocA-like oxidoreductase N-terminal" evidence="3">
    <location>
        <begin position="18"/>
        <end position="139"/>
    </location>
</feature>
<sequence length="347" mass="37954">MSRLNGKRTEAERDGLKVNVAILGAGRIAHHMAETLNAMTEDPRYANLVAPYAVAARDGERAATFAKQYDIPVSYGSYEELLADPEVDLVYIATPHSLHAEQGIQCLKAGKNVLVEKSFTANASQAQELLDVAHEIELLCTEAIWTRYMPSRGIIDDIIASGAIGEVRTVSANLGYVVSGKARMIDPALAGGALLDVGVYPLNFIDMVMGPRPIKRINTAMIRHESGVDAQSSTTIIYQDGTIGIADSSMVSVSDRSASVWGTKGYLVCENVNNVASIDVYDPNHRLVKRHDVPEQLTGYEYQVASAANTILDGKGECPEMPYADTMRIMRLMDRIRSQWGLKYPFE</sequence>
<protein>
    <submittedName>
        <fullName evidence="5">Gfo/Idh/MocA family oxidoreductase</fullName>
    </submittedName>
</protein>
<gene>
    <name evidence="5" type="ORF">DDE84_06155</name>
</gene>
<dbReference type="GeneID" id="78127263"/>